<dbReference type="AlphaFoldDB" id="A0A5C3KK10"/>
<keyword evidence="2" id="KW-1185">Reference proteome</keyword>
<evidence type="ECO:0000313" key="2">
    <source>
        <dbReference type="Proteomes" id="UP000307440"/>
    </source>
</evidence>
<proteinExistence type="predicted"/>
<gene>
    <name evidence="1" type="ORF">FA15DRAFT_708052</name>
</gene>
<accession>A0A5C3KK10</accession>
<organism evidence="1 2">
    <name type="scientific">Coprinopsis marcescibilis</name>
    <name type="common">Agaric fungus</name>
    <name type="synonym">Psathyrella marcescibilis</name>
    <dbReference type="NCBI Taxonomy" id="230819"/>
    <lineage>
        <taxon>Eukaryota</taxon>
        <taxon>Fungi</taxon>
        <taxon>Dikarya</taxon>
        <taxon>Basidiomycota</taxon>
        <taxon>Agaricomycotina</taxon>
        <taxon>Agaricomycetes</taxon>
        <taxon>Agaricomycetidae</taxon>
        <taxon>Agaricales</taxon>
        <taxon>Agaricineae</taxon>
        <taxon>Psathyrellaceae</taxon>
        <taxon>Coprinopsis</taxon>
    </lineage>
</organism>
<dbReference type="Proteomes" id="UP000307440">
    <property type="component" value="Unassembled WGS sequence"/>
</dbReference>
<name>A0A5C3KK10_COPMA</name>
<dbReference type="EMBL" id="ML210298">
    <property type="protein sequence ID" value="TFK20494.1"/>
    <property type="molecule type" value="Genomic_DNA"/>
</dbReference>
<reference evidence="1 2" key="1">
    <citation type="journal article" date="2019" name="Nat. Ecol. Evol.">
        <title>Megaphylogeny resolves global patterns of mushroom evolution.</title>
        <authorList>
            <person name="Varga T."/>
            <person name="Krizsan K."/>
            <person name="Foldi C."/>
            <person name="Dima B."/>
            <person name="Sanchez-Garcia M."/>
            <person name="Sanchez-Ramirez S."/>
            <person name="Szollosi G.J."/>
            <person name="Szarkandi J.G."/>
            <person name="Papp V."/>
            <person name="Albert L."/>
            <person name="Andreopoulos W."/>
            <person name="Angelini C."/>
            <person name="Antonin V."/>
            <person name="Barry K.W."/>
            <person name="Bougher N.L."/>
            <person name="Buchanan P."/>
            <person name="Buyck B."/>
            <person name="Bense V."/>
            <person name="Catcheside P."/>
            <person name="Chovatia M."/>
            <person name="Cooper J."/>
            <person name="Damon W."/>
            <person name="Desjardin D."/>
            <person name="Finy P."/>
            <person name="Geml J."/>
            <person name="Haridas S."/>
            <person name="Hughes K."/>
            <person name="Justo A."/>
            <person name="Karasinski D."/>
            <person name="Kautmanova I."/>
            <person name="Kiss B."/>
            <person name="Kocsube S."/>
            <person name="Kotiranta H."/>
            <person name="LaButti K.M."/>
            <person name="Lechner B.E."/>
            <person name="Liimatainen K."/>
            <person name="Lipzen A."/>
            <person name="Lukacs Z."/>
            <person name="Mihaltcheva S."/>
            <person name="Morgado L.N."/>
            <person name="Niskanen T."/>
            <person name="Noordeloos M.E."/>
            <person name="Ohm R.A."/>
            <person name="Ortiz-Santana B."/>
            <person name="Ovrebo C."/>
            <person name="Racz N."/>
            <person name="Riley R."/>
            <person name="Savchenko A."/>
            <person name="Shiryaev A."/>
            <person name="Soop K."/>
            <person name="Spirin V."/>
            <person name="Szebenyi C."/>
            <person name="Tomsovsky M."/>
            <person name="Tulloss R.E."/>
            <person name="Uehling J."/>
            <person name="Grigoriev I.V."/>
            <person name="Vagvolgyi C."/>
            <person name="Papp T."/>
            <person name="Martin F.M."/>
            <person name="Miettinen O."/>
            <person name="Hibbett D.S."/>
            <person name="Nagy L.G."/>
        </authorList>
    </citation>
    <scope>NUCLEOTIDE SEQUENCE [LARGE SCALE GENOMIC DNA]</scope>
    <source>
        <strain evidence="1 2">CBS 121175</strain>
    </source>
</reference>
<protein>
    <submittedName>
        <fullName evidence="1">Uncharacterized protein</fullName>
    </submittedName>
</protein>
<sequence>MDNLPHYNQRSIQSHPVYHFPVINILKLSPFPNTYLMIQPSHALPGCSTSKMYTMPNDYHPPCPKGNRNSTTSLLPLIGSLKPDASANPTSTLEDTQDVRSDVHRCDMCNLTVSLRFAKLLGEDPELHSGALTQDSPNLGYLAEQLLWSRIIAIASGLQAKYANEIYENATTQARDQETYIHSLIHANKPRRTQWNQLLEPARKAVFLGFNRLHKLFSVDLTLLGTLNMTPDTIFPHVMSTLDGIDN</sequence>
<evidence type="ECO:0000313" key="1">
    <source>
        <dbReference type="EMBL" id="TFK20494.1"/>
    </source>
</evidence>